<proteinExistence type="predicted"/>
<accession>A0A6G1BN04</accession>
<comment type="caution">
    <text evidence="1">The sequence shown here is derived from an EMBL/GenBank/DDBJ whole genome shotgun (WGS) entry which is preliminary data.</text>
</comment>
<keyword evidence="2" id="KW-1185">Reference proteome</keyword>
<organism evidence="1 2">
    <name type="scientific">Oryza meyeriana var. granulata</name>
    <dbReference type="NCBI Taxonomy" id="110450"/>
    <lineage>
        <taxon>Eukaryota</taxon>
        <taxon>Viridiplantae</taxon>
        <taxon>Streptophyta</taxon>
        <taxon>Embryophyta</taxon>
        <taxon>Tracheophyta</taxon>
        <taxon>Spermatophyta</taxon>
        <taxon>Magnoliopsida</taxon>
        <taxon>Liliopsida</taxon>
        <taxon>Poales</taxon>
        <taxon>Poaceae</taxon>
        <taxon>BOP clade</taxon>
        <taxon>Oryzoideae</taxon>
        <taxon>Oryzeae</taxon>
        <taxon>Oryzinae</taxon>
        <taxon>Oryza</taxon>
        <taxon>Oryza meyeriana</taxon>
    </lineage>
</organism>
<sequence length="63" mass="7095">MFLMKPYCMWSIKSGILYCSLLARTLLTSFRCCAVAISLQPIVVFGSSVVKEQFTPNRSAWLS</sequence>
<evidence type="ECO:0000313" key="2">
    <source>
        <dbReference type="Proteomes" id="UP000479710"/>
    </source>
</evidence>
<dbReference type="AlphaFoldDB" id="A0A6G1BN04"/>
<reference evidence="1 2" key="1">
    <citation type="submission" date="2019-11" db="EMBL/GenBank/DDBJ databases">
        <title>Whole genome sequence of Oryza granulata.</title>
        <authorList>
            <person name="Li W."/>
        </authorList>
    </citation>
    <scope>NUCLEOTIDE SEQUENCE [LARGE SCALE GENOMIC DNA]</scope>
    <source>
        <strain evidence="2">cv. Menghai</strain>
        <tissue evidence="1">Leaf</tissue>
    </source>
</reference>
<protein>
    <submittedName>
        <fullName evidence="1">Uncharacterized protein</fullName>
    </submittedName>
</protein>
<feature type="non-terminal residue" evidence="1">
    <location>
        <position position="63"/>
    </location>
</feature>
<evidence type="ECO:0000313" key="1">
    <source>
        <dbReference type="EMBL" id="KAF0889181.1"/>
    </source>
</evidence>
<dbReference type="Proteomes" id="UP000479710">
    <property type="component" value="Unassembled WGS sequence"/>
</dbReference>
<name>A0A6G1BN04_9ORYZ</name>
<gene>
    <name evidence="1" type="ORF">E2562_022444</name>
</gene>
<dbReference type="EMBL" id="SPHZ02000012">
    <property type="protein sequence ID" value="KAF0889181.1"/>
    <property type="molecule type" value="Genomic_DNA"/>
</dbReference>